<dbReference type="PANTHER" id="PTHR38444:SF1">
    <property type="entry name" value="ENTEROBACTIN BIOSYNTHESIS PROTEIN YBDZ"/>
    <property type="match status" value="1"/>
</dbReference>
<evidence type="ECO:0000259" key="1">
    <source>
        <dbReference type="SMART" id="SM00923"/>
    </source>
</evidence>
<name>A0A117RQ22_9ACTN</name>
<dbReference type="Proteomes" id="UP000053429">
    <property type="component" value="Unassembled WGS sequence"/>
</dbReference>
<dbReference type="InterPro" id="IPR037407">
    <property type="entry name" value="MLP_fam"/>
</dbReference>
<reference evidence="2 3" key="1">
    <citation type="submission" date="2015-10" db="EMBL/GenBank/DDBJ databases">
        <title>Draft genome sequence of Streptomyces caeruleatus NRRL B-24802, type strain for the species Streptomyces caeruleatus.</title>
        <authorList>
            <person name="Ruckert C."/>
            <person name="Winkler A."/>
            <person name="Kalinowski J."/>
            <person name="Kampfer P."/>
            <person name="Glaeser S."/>
        </authorList>
    </citation>
    <scope>NUCLEOTIDE SEQUENCE [LARGE SCALE GENOMIC DNA]</scope>
    <source>
        <strain evidence="2 3">NRRL B-24802</strain>
    </source>
</reference>
<dbReference type="STRING" id="661399.AQJ67_18755"/>
<dbReference type="PANTHER" id="PTHR38444">
    <property type="entry name" value="ENTEROBACTIN BIOSYNTHESIS PROTEIN YBDZ"/>
    <property type="match status" value="1"/>
</dbReference>
<organism evidence="2 3">
    <name type="scientific">Streptomyces caeruleatus</name>
    <dbReference type="NCBI Taxonomy" id="661399"/>
    <lineage>
        <taxon>Bacteria</taxon>
        <taxon>Bacillati</taxon>
        <taxon>Actinomycetota</taxon>
        <taxon>Actinomycetes</taxon>
        <taxon>Kitasatosporales</taxon>
        <taxon>Streptomycetaceae</taxon>
        <taxon>Streptomyces</taxon>
    </lineage>
</organism>
<comment type="caution">
    <text evidence="2">The sequence shown here is derived from an EMBL/GenBank/DDBJ whole genome shotgun (WGS) entry which is preliminary data.</text>
</comment>
<evidence type="ECO:0000313" key="2">
    <source>
        <dbReference type="EMBL" id="KUO03032.1"/>
    </source>
</evidence>
<dbReference type="SMART" id="SM00923">
    <property type="entry name" value="MbtH"/>
    <property type="match status" value="1"/>
</dbReference>
<dbReference type="Pfam" id="PF03621">
    <property type="entry name" value="MbtH"/>
    <property type="match status" value="1"/>
</dbReference>
<dbReference type="InterPro" id="IPR005153">
    <property type="entry name" value="MbtH-like_dom"/>
</dbReference>
<dbReference type="SUPFAM" id="SSF160582">
    <property type="entry name" value="MbtH-like"/>
    <property type="match status" value="1"/>
</dbReference>
<dbReference type="GO" id="GO:0019290">
    <property type="term" value="P:siderophore biosynthetic process"/>
    <property type="evidence" value="ECO:0007669"/>
    <property type="project" value="TreeGrafter"/>
</dbReference>
<dbReference type="RefSeq" id="WP_062720154.1">
    <property type="nucleotide sequence ID" value="NZ_KQ948929.1"/>
</dbReference>
<dbReference type="GO" id="GO:0005829">
    <property type="term" value="C:cytosol"/>
    <property type="evidence" value="ECO:0007669"/>
    <property type="project" value="TreeGrafter"/>
</dbReference>
<feature type="domain" description="MbtH-like" evidence="1">
    <location>
        <begin position="3"/>
        <end position="56"/>
    </location>
</feature>
<evidence type="ECO:0000313" key="3">
    <source>
        <dbReference type="Proteomes" id="UP000053429"/>
    </source>
</evidence>
<dbReference type="OrthoDB" id="7584480at2"/>
<keyword evidence="3" id="KW-1185">Reference proteome</keyword>
<dbReference type="Gene3D" id="3.90.820.10">
    <property type="entry name" value="Structural Genomics, Unknown Function 30-nov-00 1gh9 Mol_id"/>
    <property type="match status" value="1"/>
</dbReference>
<protein>
    <recommendedName>
        <fullName evidence="1">MbtH-like domain-containing protein</fullName>
    </recommendedName>
</protein>
<gene>
    <name evidence="2" type="ORF">AQJ67_18755</name>
</gene>
<dbReference type="InterPro" id="IPR038020">
    <property type="entry name" value="MbtH-like_sf"/>
</dbReference>
<sequence>MRSPFDAPADTAGRFLALVNDRHEYSLWPATADVPAGWSVAYGPAARADCLELIERSWADDLIGASHDR</sequence>
<proteinExistence type="predicted"/>
<dbReference type="EMBL" id="LMWY01000022">
    <property type="protein sequence ID" value="KUO03032.1"/>
    <property type="molecule type" value="Genomic_DNA"/>
</dbReference>
<dbReference type="AlphaFoldDB" id="A0A117RQ22"/>
<accession>A0A117RQ22</accession>